<proteinExistence type="inferred from homology"/>
<dbReference type="AlphaFoldDB" id="A0A1V1P997"/>
<keyword evidence="2" id="KW-0813">Transport</keyword>
<evidence type="ECO:0000256" key="3">
    <source>
        <dbReference type="ARBA" id="ARBA00022729"/>
    </source>
</evidence>
<keyword evidence="3 4" id="KW-0732">Signal</keyword>
<comment type="caution">
    <text evidence="5">The sequence shown here is derived from an EMBL/GenBank/DDBJ whole genome shotgun (WGS) entry which is preliminary data.</text>
</comment>
<dbReference type="GO" id="GO:0055085">
    <property type="term" value="P:transmembrane transport"/>
    <property type="evidence" value="ECO:0007669"/>
    <property type="project" value="InterPro"/>
</dbReference>
<evidence type="ECO:0000256" key="4">
    <source>
        <dbReference type="SAM" id="SignalP"/>
    </source>
</evidence>
<protein>
    <submittedName>
        <fullName evidence="5">TRAP dicarboxylate transporter subunit DctP</fullName>
    </submittedName>
</protein>
<dbReference type="InterPro" id="IPR018389">
    <property type="entry name" value="DctP_fam"/>
</dbReference>
<dbReference type="PANTHER" id="PTHR33376">
    <property type="match status" value="1"/>
</dbReference>
<dbReference type="CDD" id="cd13670">
    <property type="entry name" value="PBP2_TRAP_Tp0957_like"/>
    <property type="match status" value="1"/>
</dbReference>
<feature type="chain" id="PRO_5010734863" evidence="4">
    <location>
        <begin position="26"/>
        <end position="337"/>
    </location>
</feature>
<dbReference type="PANTHER" id="PTHR33376:SF7">
    <property type="entry name" value="C4-DICARBOXYLATE-BINDING PROTEIN DCTB"/>
    <property type="match status" value="1"/>
</dbReference>
<reference evidence="6" key="1">
    <citation type="submission" date="2012-11" db="EMBL/GenBank/DDBJ databases">
        <authorList>
            <person name="Lucero-Rivera Y.E."/>
            <person name="Tovar-Ramirez D."/>
        </authorList>
    </citation>
    <scope>NUCLEOTIDE SEQUENCE [LARGE SCALE GENOMIC DNA]</scope>
    <source>
        <strain evidence="6">Araruama</strain>
    </source>
</reference>
<evidence type="ECO:0000256" key="1">
    <source>
        <dbReference type="ARBA" id="ARBA00009023"/>
    </source>
</evidence>
<dbReference type="EMBL" id="ATBP01000282">
    <property type="protein sequence ID" value="ETR71343.1"/>
    <property type="molecule type" value="Genomic_DNA"/>
</dbReference>
<evidence type="ECO:0000313" key="5">
    <source>
        <dbReference type="EMBL" id="ETR71343.1"/>
    </source>
</evidence>
<dbReference type="InterPro" id="IPR038404">
    <property type="entry name" value="TRAP_DctP_sf"/>
</dbReference>
<dbReference type="NCBIfam" id="NF037995">
    <property type="entry name" value="TRAP_S1"/>
    <property type="match status" value="1"/>
</dbReference>
<evidence type="ECO:0000313" key="6">
    <source>
        <dbReference type="Proteomes" id="UP000189670"/>
    </source>
</evidence>
<dbReference type="Proteomes" id="UP000189670">
    <property type="component" value="Unassembled WGS sequence"/>
</dbReference>
<sequence length="337" mass="38510">MSKIKCMMIIGMCLMVTLSTNHSKAAPAKYHLKMATMAPKTVGWARHIRNIMHPAIKKATDGQVKLKWYWGGVMGDDRDYVQKMQIGQLDGAALSGQGVVLACPEMAVVELPFMFENYEEVDYIRKVMRDDFDQIASQNGYKIFIWADQDFDQIYSVKYEMSKLSDFKKASILTWYGDLEMALLSELGADPIPVTVPEISSSIRQGIVDTFIAPSVWVIGSQMYTVMAYVNPVKIRYSPAAAFVTLKSWNKIPKKYHSRLLKLRDTAAVTFCNKCREDSVKAYNAMIKYGIKEAKMTPTDLADLKSRTTKIWYDLVGKKYQKKTLDRLMEHLENFRH</sequence>
<dbReference type="Gene3D" id="3.40.190.170">
    <property type="entry name" value="Bacterial extracellular solute-binding protein, family 7"/>
    <property type="match status" value="1"/>
</dbReference>
<accession>A0A1V1P997</accession>
<organism evidence="5 6">
    <name type="scientific">Candidatus Magnetoglobus multicellularis str. Araruama</name>
    <dbReference type="NCBI Taxonomy" id="890399"/>
    <lineage>
        <taxon>Bacteria</taxon>
        <taxon>Pseudomonadati</taxon>
        <taxon>Thermodesulfobacteriota</taxon>
        <taxon>Desulfobacteria</taxon>
        <taxon>Desulfobacterales</taxon>
        <taxon>Desulfobacteraceae</taxon>
        <taxon>Candidatus Magnetoglobus</taxon>
    </lineage>
</organism>
<dbReference type="Pfam" id="PF03480">
    <property type="entry name" value="DctP"/>
    <property type="match status" value="1"/>
</dbReference>
<evidence type="ECO:0000256" key="2">
    <source>
        <dbReference type="ARBA" id="ARBA00022448"/>
    </source>
</evidence>
<name>A0A1V1P997_9BACT</name>
<comment type="similarity">
    <text evidence="1">Belongs to the bacterial solute-binding protein 7 family.</text>
</comment>
<feature type="signal peptide" evidence="4">
    <location>
        <begin position="1"/>
        <end position="25"/>
    </location>
</feature>
<gene>
    <name evidence="5" type="ORF">OMM_02556</name>
</gene>